<organism evidence="3 4">
    <name type="scientific">Saccharothrix longispora</name>
    <dbReference type="NCBI Taxonomy" id="33920"/>
    <lineage>
        <taxon>Bacteria</taxon>
        <taxon>Bacillati</taxon>
        <taxon>Actinomycetota</taxon>
        <taxon>Actinomycetes</taxon>
        <taxon>Pseudonocardiales</taxon>
        <taxon>Pseudonocardiaceae</taxon>
        <taxon>Saccharothrix</taxon>
    </lineage>
</organism>
<dbReference type="SUPFAM" id="SSF54593">
    <property type="entry name" value="Glyoxalase/Bleomycin resistance protein/Dihydroxybiphenyl dioxygenase"/>
    <property type="match status" value="1"/>
</dbReference>
<evidence type="ECO:0000313" key="3">
    <source>
        <dbReference type="EMBL" id="MDR6593479.1"/>
    </source>
</evidence>
<proteinExistence type="predicted"/>
<dbReference type="InterPro" id="IPR051785">
    <property type="entry name" value="MMCE/EMCE_epimerase"/>
</dbReference>
<dbReference type="EMBL" id="JAVDSG010000001">
    <property type="protein sequence ID" value="MDR6593479.1"/>
    <property type="molecule type" value="Genomic_DNA"/>
</dbReference>
<dbReference type="Pfam" id="PF00903">
    <property type="entry name" value="Glyoxalase"/>
    <property type="match status" value="1"/>
</dbReference>
<dbReference type="Gene3D" id="3.10.180.10">
    <property type="entry name" value="2,3-Dihydroxybiphenyl 1,2-Dioxygenase, domain 1"/>
    <property type="match status" value="1"/>
</dbReference>
<evidence type="ECO:0000256" key="1">
    <source>
        <dbReference type="ARBA" id="ARBA00022723"/>
    </source>
</evidence>
<dbReference type="PANTHER" id="PTHR43048">
    <property type="entry name" value="METHYLMALONYL-COA EPIMERASE"/>
    <property type="match status" value="1"/>
</dbReference>
<dbReference type="PANTHER" id="PTHR43048:SF3">
    <property type="entry name" value="METHYLMALONYL-COA EPIMERASE, MITOCHONDRIAL"/>
    <property type="match status" value="1"/>
</dbReference>
<dbReference type="RefSeq" id="WP_306749731.1">
    <property type="nucleotide sequence ID" value="NZ_BAAAXB010000001.1"/>
</dbReference>
<protein>
    <submittedName>
        <fullName evidence="3">Catechol 2,3-dioxygenase-like lactoylglutathione lyase family enzyme</fullName>
    </submittedName>
</protein>
<dbReference type="Proteomes" id="UP001268819">
    <property type="component" value="Unassembled WGS sequence"/>
</dbReference>
<dbReference type="InterPro" id="IPR029068">
    <property type="entry name" value="Glyas_Bleomycin-R_OHBP_Dase"/>
</dbReference>
<reference evidence="3 4" key="1">
    <citation type="submission" date="2023-07" db="EMBL/GenBank/DDBJ databases">
        <title>Sequencing the genomes of 1000 actinobacteria strains.</title>
        <authorList>
            <person name="Klenk H.-P."/>
        </authorList>
    </citation>
    <scope>NUCLEOTIDE SEQUENCE [LARGE SCALE GENOMIC DNA]</scope>
    <source>
        <strain evidence="3 4">DSM 43749</strain>
    </source>
</reference>
<name>A0ABU1PS68_9PSEU</name>
<keyword evidence="4" id="KW-1185">Reference proteome</keyword>
<feature type="domain" description="VOC" evidence="2">
    <location>
        <begin position="6"/>
        <end position="149"/>
    </location>
</feature>
<accession>A0ABU1PS68</accession>
<keyword evidence="1" id="KW-0479">Metal-binding</keyword>
<dbReference type="InterPro" id="IPR037523">
    <property type="entry name" value="VOC_core"/>
</dbReference>
<evidence type="ECO:0000313" key="4">
    <source>
        <dbReference type="Proteomes" id="UP001268819"/>
    </source>
</evidence>
<gene>
    <name evidence="3" type="ORF">J2S66_001863</name>
</gene>
<dbReference type="PROSITE" id="PS51819">
    <property type="entry name" value="VOC"/>
    <property type="match status" value="1"/>
</dbReference>
<comment type="caution">
    <text evidence="3">The sequence shown here is derived from an EMBL/GenBank/DDBJ whole genome shotgun (WGS) entry which is preliminary data.</text>
</comment>
<evidence type="ECO:0000259" key="2">
    <source>
        <dbReference type="PROSITE" id="PS51819"/>
    </source>
</evidence>
<sequence length="156" mass="16906">MVVTSGVDHVAIRVSDMERSIAFYRDLLGWEVVMDLRLDGPGMETALRTPGVRVHNVMLRKDALGMIELVQVHAPDVAPYDGTRRPLDVGGLFTLSLNVEDIDACYAELTAKGVEFHSAPATIEVPGLGTTRIVFFSDPDGVAIELVQAEGTSLNK</sequence>
<dbReference type="InterPro" id="IPR004360">
    <property type="entry name" value="Glyas_Fos-R_dOase_dom"/>
</dbReference>